<evidence type="ECO:0000313" key="11">
    <source>
        <dbReference type="Proteomes" id="UP000262917"/>
    </source>
</evidence>
<evidence type="ECO:0000256" key="9">
    <source>
        <dbReference type="SAM" id="Phobius"/>
    </source>
</evidence>
<dbReference type="NCBIfam" id="TIGR02532">
    <property type="entry name" value="IV_pilin_GFxxxE"/>
    <property type="match status" value="1"/>
</dbReference>
<dbReference type="Proteomes" id="UP000262917">
    <property type="component" value="Unassembled WGS sequence"/>
</dbReference>
<keyword evidence="6 9" id="KW-0812">Transmembrane</keyword>
<keyword evidence="7 9" id="KW-1133">Transmembrane helix</keyword>
<dbReference type="PANTHER" id="PTHR38779">
    <property type="entry name" value="TYPE II SECRETION SYSTEM PROTEIN I-RELATED"/>
    <property type="match status" value="1"/>
</dbReference>
<organism evidence="10 11">
    <name type="scientific">Cognatiluteimonas weifangensis</name>
    <dbReference type="NCBI Taxonomy" id="2303539"/>
    <lineage>
        <taxon>Bacteria</taxon>
        <taxon>Pseudomonadati</taxon>
        <taxon>Pseudomonadota</taxon>
        <taxon>Gammaproteobacteria</taxon>
        <taxon>Lysobacterales</taxon>
        <taxon>Lysobacteraceae</taxon>
        <taxon>Cognatiluteimonas</taxon>
    </lineage>
</organism>
<keyword evidence="3" id="KW-1003">Cell membrane</keyword>
<sequence>MRPTALPWLPGCACRGGWTAAVDTGTWRGRGDQAPPEDAEQVPAPRWRCASRGSSLGIARVGPSAARGYTLIEVIVAFALLALALSLLLGTLSGAARQVRWADEAGRAALHAQSLLDQVGVGEALQPGHRDGSFEDGRYRWALEVAPYQDPLRPPPALFDPAAPRLLQLTLTVQWGDSGNAGDAAQRRLQLQSLRLVTPAPTDAVPP</sequence>
<protein>
    <submittedName>
        <fullName evidence="10">Prepilin-type N-terminal cleavage/methylation domain-containing protein</fullName>
    </submittedName>
</protein>
<keyword evidence="8 9" id="KW-0472">Membrane</keyword>
<dbReference type="InterPro" id="IPR012902">
    <property type="entry name" value="N_methyl_site"/>
</dbReference>
<evidence type="ECO:0000256" key="3">
    <source>
        <dbReference type="ARBA" id="ARBA00022475"/>
    </source>
</evidence>
<dbReference type="InterPro" id="IPR010052">
    <property type="entry name" value="T2SS_protein-GspI"/>
</dbReference>
<keyword evidence="11" id="KW-1185">Reference proteome</keyword>
<feature type="transmembrane region" description="Helical" evidence="9">
    <location>
        <begin position="69"/>
        <end position="90"/>
    </location>
</feature>
<dbReference type="EMBL" id="QVPD01000006">
    <property type="protein sequence ID" value="RFP60613.1"/>
    <property type="molecule type" value="Genomic_DNA"/>
</dbReference>
<dbReference type="GO" id="GO:0005886">
    <property type="term" value="C:plasma membrane"/>
    <property type="evidence" value="ECO:0007669"/>
    <property type="project" value="UniProtKB-SubCell"/>
</dbReference>
<accession>A0A372DM17</accession>
<reference evidence="10 11" key="1">
    <citation type="submission" date="2018-08" db="EMBL/GenBank/DDBJ databases">
        <title>Lysobacter weifangensis sp. nov., a new member of the family 'Xanthomonadaceae', isolated from soil in a farmland.</title>
        <authorList>
            <person name="Zhao H."/>
        </authorList>
    </citation>
    <scope>NUCLEOTIDE SEQUENCE [LARGE SCALE GENOMIC DNA]</scope>
    <source>
        <strain evidence="10 11">WF-2</strain>
    </source>
</reference>
<gene>
    <name evidence="10" type="ORF">D0Y53_07410</name>
</gene>
<dbReference type="GO" id="GO:0015627">
    <property type="term" value="C:type II protein secretion system complex"/>
    <property type="evidence" value="ECO:0007669"/>
    <property type="project" value="InterPro"/>
</dbReference>
<evidence type="ECO:0000256" key="4">
    <source>
        <dbReference type="ARBA" id="ARBA00022481"/>
    </source>
</evidence>
<dbReference type="GO" id="GO:0015628">
    <property type="term" value="P:protein secretion by the type II secretion system"/>
    <property type="evidence" value="ECO:0007669"/>
    <property type="project" value="InterPro"/>
</dbReference>
<evidence type="ECO:0000256" key="2">
    <source>
        <dbReference type="ARBA" id="ARBA00008358"/>
    </source>
</evidence>
<comment type="similarity">
    <text evidence="2">Belongs to the GSP I family.</text>
</comment>
<evidence type="ECO:0000256" key="8">
    <source>
        <dbReference type="ARBA" id="ARBA00023136"/>
    </source>
</evidence>
<dbReference type="PROSITE" id="PS00409">
    <property type="entry name" value="PROKAR_NTER_METHYL"/>
    <property type="match status" value="1"/>
</dbReference>
<evidence type="ECO:0000256" key="7">
    <source>
        <dbReference type="ARBA" id="ARBA00022989"/>
    </source>
</evidence>
<evidence type="ECO:0000256" key="6">
    <source>
        <dbReference type="ARBA" id="ARBA00022692"/>
    </source>
</evidence>
<keyword evidence="4" id="KW-0488">Methylation</keyword>
<dbReference type="NCBIfam" id="NF047828">
    <property type="entry name" value="T3SSXpsI"/>
    <property type="match status" value="1"/>
</dbReference>
<comment type="caution">
    <text evidence="10">The sequence shown here is derived from an EMBL/GenBank/DDBJ whole genome shotgun (WGS) entry which is preliminary data.</text>
</comment>
<keyword evidence="5" id="KW-0997">Cell inner membrane</keyword>
<dbReference type="Pfam" id="PF07963">
    <property type="entry name" value="N_methyl"/>
    <property type="match status" value="1"/>
</dbReference>
<evidence type="ECO:0000313" key="10">
    <source>
        <dbReference type="EMBL" id="RFP60613.1"/>
    </source>
</evidence>
<comment type="subcellular location">
    <subcellularLocation>
        <location evidence="1">Cell inner membrane</location>
        <topology evidence="1">Single-pass membrane protein</topology>
    </subcellularLocation>
</comment>
<proteinExistence type="inferred from homology"/>
<dbReference type="PANTHER" id="PTHR38779:SF2">
    <property type="entry name" value="TYPE II SECRETION SYSTEM PROTEIN I-RELATED"/>
    <property type="match status" value="1"/>
</dbReference>
<evidence type="ECO:0000256" key="5">
    <source>
        <dbReference type="ARBA" id="ARBA00022519"/>
    </source>
</evidence>
<evidence type="ECO:0000256" key="1">
    <source>
        <dbReference type="ARBA" id="ARBA00004377"/>
    </source>
</evidence>
<dbReference type="AlphaFoldDB" id="A0A372DM17"/>
<name>A0A372DM17_9GAMM</name>
<dbReference type="OrthoDB" id="7864109at2"/>